<dbReference type="EMBL" id="FMID01000025">
    <property type="protein sequence ID" value="SCL75168.1"/>
    <property type="molecule type" value="Genomic_DNA"/>
</dbReference>
<dbReference type="Pfam" id="PF00989">
    <property type="entry name" value="PAS"/>
    <property type="match status" value="1"/>
</dbReference>
<organism evidence="9 10">
    <name type="scientific">Methanoculleus chikugoensis</name>
    <dbReference type="NCBI Taxonomy" id="118126"/>
    <lineage>
        <taxon>Archaea</taxon>
        <taxon>Methanobacteriati</taxon>
        <taxon>Methanobacteriota</taxon>
        <taxon>Stenosarchaea group</taxon>
        <taxon>Methanomicrobia</taxon>
        <taxon>Methanomicrobiales</taxon>
        <taxon>Methanomicrobiaceae</taxon>
        <taxon>Methanoculleus</taxon>
    </lineage>
</organism>
<accession>A0A1M4MK28</accession>
<evidence type="ECO:0000256" key="6">
    <source>
        <dbReference type="SAM" id="Coils"/>
    </source>
</evidence>
<evidence type="ECO:0000256" key="4">
    <source>
        <dbReference type="ARBA" id="ARBA00022679"/>
    </source>
</evidence>
<dbReference type="InterPro" id="IPR000700">
    <property type="entry name" value="PAS-assoc_C"/>
</dbReference>
<keyword evidence="6" id="KW-0175">Coiled coil</keyword>
<evidence type="ECO:0000259" key="7">
    <source>
        <dbReference type="PROSITE" id="PS50112"/>
    </source>
</evidence>
<dbReference type="STRING" id="118126.L21_1060"/>
<evidence type="ECO:0000256" key="2">
    <source>
        <dbReference type="ARBA" id="ARBA00012438"/>
    </source>
</evidence>
<dbReference type="InterPro" id="IPR013767">
    <property type="entry name" value="PAS_fold"/>
</dbReference>
<name>A0A1M4MK28_9EURY</name>
<dbReference type="InterPro" id="IPR052162">
    <property type="entry name" value="Sensor_kinase/Photoreceptor"/>
</dbReference>
<feature type="domain" description="PAC" evidence="8">
    <location>
        <begin position="93"/>
        <end position="146"/>
    </location>
</feature>
<dbReference type="EC" id="2.7.13.3" evidence="2"/>
<comment type="catalytic activity">
    <reaction evidence="1">
        <text>ATP + protein L-histidine = ADP + protein N-phospho-L-histidine.</text>
        <dbReference type="EC" id="2.7.13.3"/>
    </reaction>
</comment>
<dbReference type="Gene3D" id="3.30.450.20">
    <property type="entry name" value="PAS domain"/>
    <property type="match status" value="1"/>
</dbReference>
<evidence type="ECO:0000259" key="8">
    <source>
        <dbReference type="PROSITE" id="PS50113"/>
    </source>
</evidence>
<dbReference type="AlphaFoldDB" id="A0A1M4MK28"/>
<dbReference type="GO" id="GO:0004673">
    <property type="term" value="F:protein histidine kinase activity"/>
    <property type="evidence" value="ECO:0007669"/>
    <property type="project" value="UniProtKB-EC"/>
</dbReference>
<feature type="domain" description="PAS" evidence="7">
    <location>
        <begin position="20"/>
        <end position="75"/>
    </location>
</feature>
<dbReference type="InterPro" id="IPR000014">
    <property type="entry name" value="PAS"/>
</dbReference>
<dbReference type="SUPFAM" id="SSF55785">
    <property type="entry name" value="PYP-like sensor domain (PAS domain)"/>
    <property type="match status" value="1"/>
</dbReference>
<feature type="coiled-coil region" evidence="6">
    <location>
        <begin position="134"/>
        <end position="161"/>
    </location>
</feature>
<dbReference type="InterPro" id="IPR035965">
    <property type="entry name" value="PAS-like_dom_sf"/>
</dbReference>
<dbReference type="GO" id="GO:0006355">
    <property type="term" value="P:regulation of DNA-templated transcription"/>
    <property type="evidence" value="ECO:0007669"/>
    <property type="project" value="InterPro"/>
</dbReference>
<keyword evidence="4" id="KW-0808">Transferase</keyword>
<reference evidence="9 10" key="1">
    <citation type="submission" date="2016-08" db="EMBL/GenBank/DDBJ databases">
        <authorList>
            <person name="Seilhamer J.J."/>
        </authorList>
    </citation>
    <scope>NUCLEOTIDE SEQUENCE [LARGE SCALE GENOMIC DNA]</scope>
    <source>
        <strain evidence="9">L21-II-0</strain>
    </source>
</reference>
<dbReference type="Proteomes" id="UP000184671">
    <property type="component" value="Unassembled WGS sequence"/>
</dbReference>
<dbReference type="SMART" id="SM00091">
    <property type="entry name" value="PAS"/>
    <property type="match status" value="1"/>
</dbReference>
<proteinExistence type="predicted"/>
<dbReference type="PANTHER" id="PTHR43304">
    <property type="entry name" value="PHYTOCHROME-LIKE PROTEIN CPH1"/>
    <property type="match status" value="1"/>
</dbReference>
<evidence type="ECO:0000256" key="1">
    <source>
        <dbReference type="ARBA" id="ARBA00000085"/>
    </source>
</evidence>
<gene>
    <name evidence="9" type="primary">gmr</name>
    <name evidence="9" type="ORF">L21_1060</name>
</gene>
<protein>
    <recommendedName>
        <fullName evidence="2">histidine kinase</fullName>
        <ecNumber evidence="2">2.7.13.3</ecNumber>
    </recommendedName>
</protein>
<dbReference type="CDD" id="cd00130">
    <property type="entry name" value="PAS"/>
    <property type="match status" value="1"/>
</dbReference>
<dbReference type="PROSITE" id="PS50113">
    <property type="entry name" value="PAC"/>
    <property type="match status" value="1"/>
</dbReference>
<dbReference type="NCBIfam" id="TIGR00229">
    <property type="entry name" value="sensory_box"/>
    <property type="match status" value="1"/>
</dbReference>
<dbReference type="SMART" id="SM00086">
    <property type="entry name" value="PAC"/>
    <property type="match status" value="1"/>
</dbReference>
<keyword evidence="9" id="KW-0378">Hydrolase</keyword>
<dbReference type="PROSITE" id="PS50112">
    <property type="entry name" value="PAS"/>
    <property type="match status" value="1"/>
</dbReference>
<sequence length="166" mass="19248">MKEDQILIHDHESPEKGSETTQYLENLITYANAPIIVWDASLRITRFNNAFERLTGRTASEVIGRSPEILFPETRREELMDLIWKTTAGERWEVVEIPILTADGRIRTVLWNSAAVYEDDQKTVSSVIAQGQDITERKQAEEALQRAYDELEMRVRERTLELREAN</sequence>
<evidence type="ECO:0000256" key="3">
    <source>
        <dbReference type="ARBA" id="ARBA00022553"/>
    </source>
</evidence>
<evidence type="ECO:0000313" key="9">
    <source>
        <dbReference type="EMBL" id="SCL75168.1"/>
    </source>
</evidence>
<dbReference type="InterPro" id="IPR001610">
    <property type="entry name" value="PAC"/>
</dbReference>
<evidence type="ECO:0000256" key="5">
    <source>
        <dbReference type="ARBA" id="ARBA00022777"/>
    </source>
</evidence>
<dbReference type="GO" id="GO:0016787">
    <property type="term" value="F:hydrolase activity"/>
    <property type="evidence" value="ECO:0007669"/>
    <property type="project" value="UniProtKB-KW"/>
</dbReference>
<dbReference type="PANTHER" id="PTHR43304:SF1">
    <property type="entry name" value="PAC DOMAIN-CONTAINING PROTEIN"/>
    <property type="match status" value="1"/>
</dbReference>
<keyword evidence="3" id="KW-0597">Phosphoprotein</keyword>
<evidence type="ECO:0000313" key="10">
    <source>
        <dbReference type="Proteomes" id="UP000184671"/>
    </source>
</evidence>
<keyword evidence="5" id="KW-0418">Kinase</keyword>